<protein>
    <submittedName>
        <fullName evidence="1">Uncharacterized protein</fullName>
    </submittedName>
</protein>
<gene>
    <name evidence="1" type="ORF">OCBIM_22000169mg</name>
</gene>
<organism evidence="1">
    <name type="scientific">Octopus bimaculoides</name>
    <name type="common">California two-spotted octopus</name>
    <dbReference type="NCBI Taxonomy" id="37653"/>
    <lineage>
        <taxon>Eukaryota</taxon>
        <taxon>Metazoa</taxon>
        <taxon>Spiralia</taxon>
        <taxon>Lophotrochozoa</taxon>
        <taxon>Mollusca</taxon>
        <taxon>Cephalopoda</taxon>
        <taxon>Coleoidea</taxon>
        <taxon>Octopodiformes</taxon>
        <taxon>Octopoda</taxon>
        <taxon>Incirrata</taxon>
        <taxon>Octopodidae</taxon>
        <taxon>Octopus</taxon>
    </lineage>
</organism>
<reference evidence="1" key="1">
    <citation type="submission" date="2015-07" db="EMBL/GenBank/DDBJ databases">
        <title>MeaNS - Measles Nucleotide Surveillance Program.</title>
        <authorList>
            <person name="Tran T."/>
            <person name="Druce J."/>
        </authorList>
    </citation>
    <scope>NUCLEOTIDE SEQUENCE</scope>
    <source>
        <strain evidence="1">UCB-OBI-ISO-001</strain>
        <tissue evidence="1">Gonad</tissue>
    </source>
</reference>
<dbReference type="AlphaFoldDB" id="A0A0L8I1F5"/>
<accession>A0A0L8I1F5</accession>
<evidence type="ECO:0000313" key="1">
    <source>
        <dbReference type="EMBL" id="KOF94885.1"/>
    </source>
</evidence>
<proteinExistence type="predicted"/>
<dbReference type="EMBL" id="KQ416847">
    <property type="protein sequence ID" value="KOF94885.1"/>
    <property type="molecule type" value="Genomic_DNA"/>
</dbReference>
<sequence>MSNVTSLGNCFTKPFYNRFSVLPCTSLCVMAQMTAEKKRGSKIEMHKQ</sequence>
<name>A0A0L8I1F5_OCTBM</name>